<dbReference type="Gene3D" id="3.30.70.100">
    <property type="match status" value="1"/>
</dbReference>
<dbReference type="EMBL" id="JBHGCJ010000004">
    <property type="protein sequence ID" value="MFG6109019.1"/>
    <property type="molecule type" value="Genomic_DNA"/>
</dbReference>
<accession>A0ABW7CVM4</accession>
<dbReference type="InterPro" id="IPR011008">
    <property type="entry name" value="Dimeric_a/b-barrel"/>
</dbReference>
<gene>
    <name evidence="3" type="ORF">ACEU0G_003020</name>
</gene>
<evidence type="ECO:0000259" key="2">
    <source>
        <dbReference type="Pfam" id="PF07045"/>
    </source>
</evidence>
<reference evidence="3 4" key="1">
    <citation type="submission" date="2024-09" db="EMBL/GenBank/DDBJ databases">
        <authorList>
            <consortium name="All-Russian atlas of soil microorganisms"/>
            <consortium name="as a basis for the search for new antimicrobial producers and enzymes with unique properties"/>
            <person name="Sokolova E.A."/>
            <person name="Voronina E.N."/>
        </authorList>
    </citation>
    <scope>NUCLEOTIDE SEQUENCE [LARGE SCALE GENOMIC DNA]</scope>
    <source>
        <strain evidence="3 4">AF-22b-331.1</strain>
    </source>
</reference>
<evidence type="ECO:0000256" key="1">
    <source>
        <dbReference type="SAM" id="MobiDB-lite"/>
    </source>
</evidence>
<name>A0ABW7CVM4_9GAMM</name>
<protein>
    <submittedName>
        <fullName evidence="3">DUF1330 domain-containing protein</fullName>
    </submittedName>
</protein>
<dbReference type="InterPro" id="IPR010753">
    <property type="entry name" value="DUF1330"/>
</dbReference>
<dbReference type="Pfam" id="PF07045">
    <property type="entry name" value="DUF1330"/>
    <property type="match status" value="1"/>
</dbReference>
<comment type="caution">
    <text evidence="3">The sequence shown here is derived from an EMBL/GenBank/DDBJ whole genome shotgun (WGS) entry which is preliminary data.</text>
</comment>
<organism evidence="3 4">
    <name type="scientific">Stenotrophomonas nematodicola</name>
    <dbReference type="NCBI Taxonomy" id="2656746"/>
    <lineage>
        <taxon>Bacteria</taxon>
        <taxon>Pseudomonadati</taxon>
        <taxon>Pseudomonadota</taxon>
        <taxon>Gammaproteobacteria</taxon>
        <taxon>Lysobacterales</taxon>
        <taxon>Lysobacteraceae</taxon>
        <taxon>Stenotrophomonas</taxon>
    </lineage>
</organism>
<evidence type="ECO:0000313" key="4">
    <source>
        <dbReference type="Proteomes" id="UP001605261"/>
    </source>
</evidence>
<feature type="compositionally biased region" description="Polar residues" evidence="1">
    <location>
        <begin position="1"/>
        <end position="17"/>
    </location>
</feature>
<sequence>MTSPPDHSGSEPATTRTRPPVTEHLNIAHTRCFIQKRPRKLTCLDCLRSIRNPSLCYSPADRCRLGDATAGHPAVPLAFYGNVETLEGPQVDGAVIVEFASREDARAAYDDPLYQAALKHRRKGAEYRVFIVDGVTA</sequence>
<keyword evidence="4" id="KW-1185">Reference proteome</keyword>
<proteinExistence type="predicted"/>
<dbReference type="RefSeq" id="WP_394162531.1">
    <property type="nucleotide sequence ID" value="NZ_JBHGCJ010000004.1"/>
</dbReference>
<dbReference type="SUPFAM" id="SSF54909">
    <property type="entry name" value="Dimeric alpha+beta barrel"/>
    <property type="match status" value="1"/>
</dbReference>
<feature type="domain" description="DUF1330" evidence="2">
    <location>
        <begin position="66"/>
        <end position="135"/>
    </location>
</feature>
<feature type="region of interest" description="Disordered" evidence="1">
    <location>
        <begin position="1"/>
        <end position="22"/>
    </location>
</feature>
<evidence type="ECO:0000313" key="3">
    <source>
        <dbReference type="EMBL" id="MFG6109019.1"/>
    </source>
</evidence>
<dbReference type="Proteomes" id="UP001605261">
    <property type="component" value="Unassembled WGS sequence"/>
</dbReference>